<evidence type="ECO:0000256" key="1">
    <source>
        <dbReference type="SAM" id="SignalP"/>
    </source>
</evidence>
<dbReference type="Gene3D" id="3.40.50.1460">
    <property type="match status" value="1"/>
</dbReference>
<evidence type="ECO:0000313" key="3">
    <source>
        <dbReference type="EMBL" id="AXX96877.1"/>
    </source>
</evidence>
<keyword evidence="1" id="KW-0732">Signal</keyword>
<dbReference type="AlphaFoldDB" id="A0A347UDE9"/>
<feature type="signal peptide" evidence="1">
    <location>
        <begin position="1"/>
        <end position="23"/>
    </location>
</feature>
<protein>
    <recommendedName>
        <fullName evidence="2">Peptidoglycan binding-like domain-containing protein</fullName>
    </recommendedName>
</protein>
<organism evidence="3 4">
    <name type="scientific">Profundibacter amoris</name>
    <dbReference type="NCBI Taxonomy" id="2171755"/>
    <lineage>
        <taxon>Bacteria</taxon>
        <taxon>Pseudomonadati</taxon>
        <taxon>Pseudomonadota</taxon>
        <taxon>Alphaproteobacteria</taxon>
        <taxon>Rhodobacterales</taxon>
        <taxon>Paracoccaceae</taxon>
        <taxon>Profundibacter</taxon>
    </lineage>
</organism>
<dbReference type="InterPro" id="IPR002477">
    <property type="entry name" value="Peptidoglycan-bd-like"/>
</dbReference>
<dbReference type="EMBL" id="CP032125">
    <property type="protein sequence ID" value="AXX96877.1"/>
    <property type="molecule type" value="Genomic_DNA"/>
</dbReference>
<feature type="domain" description="Peptidoglycan binding-like" evidence="2">
    <location>
        <begin position="490"/>
        <end position="540"/>
    </location>
</feature>
<accession>A0A347UDE9</accession>
<evidence type="ECO:0000313" key="4">
    <source>
        <dbReference type="Proteomes" id="UP000261704"/>
    </source>
</evidence>
<evidence type="ECO:0000259" key="2">
    <source>
        <dbReference type="Pfam" id="PF01471"/>
    </source>
</evidence>
<dbReference type="RefSeq" id="WP_118941535.1">
    <property type="nucleotide sequence ID" value="NZ_CP032125.1"/>
</dbReference>
<dbReference type="InterPro" id="IPR036365">
    <property type="entry name" value="PGBD-like_sf"/>
</dbReference>
<dbReference type="Gene3D" id="1.10.101.10">
    <property type="entry name" value="PGBD-like superfamily/PGBD"/>
    <property type="match status" value="2"/>
</dbReference>
<name>A0A347UDE9_9RHOB</name>
<dbReference type="InterPro" id="IPR036366">
    <property type="entry name" value="PGBDSf"/>
</dbReference>
<feature type="chain" id="PRO_5016733743" description="Peptidoglycan binding-like domain-containing protein" evidence="1">
    <location>
        <begin position="24"/>
        <end position="544"/>
    </location>
</feature>
<keyword evidence="4" id="KW-1185">Reference proteome</keyword>
<dbReference type="SUPFAM" id="SSF52129">
    <property type="entry name" value="Caspase-like"/>
    <property type="match status" value="1"/>
</dbReference>
<dbReference type="OrthoDB" id="8092964at2"/>
<feature type="domain" description="Peptidoglycan binding-like" evidence="2">
    <location>
        <begin position="290"/>
        <end position="343"/>
    </location>
</feature>
<gene>
    <name evidence="3" type="ORF">BAR1_02370</name>
</gene>
<dbReference type="KEGG" id="pamo:BAR1_02370"/>
<dbReference type="Pfam" id="PF01471">
    <property type="entry name" value="PG_binding_1"/>
    <property type="match status" value="2"/>
</dbReference>
<reference evidence="3 4" key="1">
    <citation type="submission" date="2018-09" db="EMBL/GenBank/DDBJ databases">
        <title>Profundibacter amoris BAR1 gen. nov., sp. nov., a new member of the Roseobacter clade isolated at Lokis Castle Vent Field on the Arctic Mid-Oceanic Ridge.</title>
        <authorList>
            <person name="Le Moine Bauer S."/>
            <person name="Sjoeberg A.G."/>
            <person name="L'Haridon S."/>
            <person name="Stokke R."/>
            <person name="Roalkvam I."/>
            <person name="Steen I.H."/>
            <person name="Dahle H."/>
        </authorList>
    </citation>
    <scope>NUCLEOTIDE SEQUENCE [LARGE SCALE GENOMIC DNA]</scope>
    <source>
        <strain evidence="3 4">BAR1</strain>
    </source>
</reference>
<dbReference type="SUPFAM" id="SSF47090">
    <property type="entry name" value="PGBD-like"/>
    <property type="match status" value="2"/>
</dbReference>
<dbReference type="Proteomes" id="UP000261704">
    <property type="component" value="Chromosome"/>
</dbReference>
<dbReference type="InterPro" id="IPR029030">
    <property type="entry name" value="Caspase-like_dom_sf"/>
</dbReference>
<proteinExistence type="predicted"/>
<sequence>MMLKLKQVALAAALGILAMPVLAKDVALVIGNRDYRDQPAIRGFYFTQDGVQALEAAGFRVFAGEDLDRSEQITLASKFYAALEPADRVVVLLGGHFVSGDRDSWLLASDARNPDIFSVGQAGLSVGAILQAAGQKPGGAIVMIGQSDNAKARGGLKAGMGEPEIPQGVTVIKGPMTGLLQLLSGDLLKPGKSVADVLEHAPRGVTADGFIAKHIPFVPETNQAPDQPQDAEYLYLEAVREIGTVAALESYLNRYPNGRYADTVRREIRDLRARPELLAKAAEANLKLTREQRRQIQRNLSILGFNPRGIDGVFGRGSRAAIGAWQKSRGIDGYGYLTGNQISALQAAADVRSRELEEEARKRQEEQDRLDASYWRRTGRDGTEDGLRAYLKRYPDGLYSDIAHQRLERFEEERRAEAAAAERDYWDGVRSEDTVEAYNRYLRVYPRGVFAAEARARRAELQGNTENGDQIRRAKAEEARVAGNGIVRLLVEQKLQELGLKPGRVDGKFDDKTRRAVRKFQRTRKIPVTGYVTQQTIVRLLAAR</sequence>